<dbReference type="EMBL" id="LQYG01000069">
    <property type="protein sequence ID" value="KYC61382.1"/>
    <property type="molecule type" value="Genomic_DNA"/>
</dbReference>
<comment type="caution">
    <text evidence="1">The sequence shown here is derived from an EMBL/GenBank/DDBJ whole genome shotgun (WGS) entry which is preliminary data.</text>
</comment>
<dbReference type="Proteomes" id="UP000075288">
    <property type="component" value="Unassembled WGS sequence"/>
</dbReference>
<evidence type="ECO:0000313" key="1">
    <source>
        <dbReference type="EMBL" id="KYC61382.1"/>
    </source>
</evidence>
<gene>
    <name evidence="1" type="ORF">B4098_1937</name>
</gene>
<name>A0A150JVV9_HEYCO</name>
<evidence type="ECO:0000313" key="2">
    <source>
        <dbReference type="Proteomes" id="UP000075288"/>
    </source>
</evidence>
<protein>
    <submittedName>
        <fullName evidence="1">Uncharacterized protein</fullName>
    </submittedName>
</protein>
<dbReference type="PATRIC" id="fig|1398.26.peg.115"/>
<proteinExistence type="predicted"/>
<dbReference type="AlphaFoldDB" id="A0A150JVV9"/>
<accession>A0A150JVV9</accession>
<organism evidence="1 2">
    <name type="scientific">Heyndrickxia coagulans</name>
    <name type="common">Weizmannia coagulans</name>
    <dbReference type="NCBI Taxonomy" id="1398"/>
    <lineage>
        <taxon>Bacteria</taxon>
        <taxon>Bacillati</taxon>
        <taxon>Bacillota</taxon>
        <taxon>Bacilli</taxon>
        <taxon>Bacillales</taxon>
        <taxon>Bacillaceae</taxon>
        <taxon>Heyndrickxia</taxon>
    </lineage>
</organism>
<reference evidence="1 2" key="1">
    <citation type="submission" date="2016-01" db="EMBL/GenBank/DDBJ databases">
        <title>Genome Sequences of Twelve Sporeforming Bacillus Species Isolated from Foods.</title>
        <authorList>
            <person name="Berendsen E.M."/>
            <person name="Wells-Bennik M.H."/>
            <person name="Krawcyk A.O."/>
            <person name="De Jong A."/>
            <person name="Holsappel S."/>
            <person name="Eijlander R.T."/>
            <person name="Kuipers O.P."/>
        </authorList>
    </citation>
    <scope>NUCLEOTIDE SEQUENCE [LARGE SCALE GENOMIC DNA]</scope>
    <source>
        <strain evidence="1 2">B4098</strain>
    </source>
</reference>
<sequence>MIFAKPASFPAEKQKFGQNLISENGLCCWMPGPPMKSPALAGCFLAEEFRAVCSS</sequence>